<protein>
    <submittedName>
        <fullName evidence="2">Uncharacterized protein</fullName>
    </submittedName>
</protein>
<dbReference type="EMBL" id="JANQDX010000013">
    <property type="protein sequence ID" value="KAL0913279.1"/>
    <property type="molecule type" value="Genomic_DNA"/>
</dbReference>
<accession>A0ABD0UKJ6</accession>
<comment type="caution">
    <text evidence="2">The sequence shown here is derived from an EMBL/GenBank/DDBJ whole genome shotgun (WGS) entry which is preliminary data.</text>
</comment>
<organism evidence="2 3">
    <name type="scientific">Dendrobium thyrsiflorum</name>
    <name type="common">Pinecone-like raceme dendrobium</name>
    <name type="synonym">Orchid</name>
    <dbReference type="NCBI Taxonomy" id="117978"/>
    <lineage>
        <taxon>Eukaryota</taxon>
        <taxon>Viridiplantae</taxon>
        <taxon>Streptophyta</taxon>
        <taxon>Embryophyta</taxon>
        <taxon>Tracheophyta</taxon>
        <taxon>Spermatophyta</taxon>
        <taxon>Magnoliopsida</taxon>
        <taxon>Liliopsida</taxon>
        <taxon>Asparagales</taxon>
        <taxon>Orchidaceae</taxon>
        <taxon>Epidendroideae</taxon>
        <taxon>Malaxideae</taxon>
        <taxon>Dendrobiinae</taxon>
        <taxon>Dendrobium</taxon>
    </lineage>
</organism>
<evidence type="ECO:0000313" key="2">
    <source>
        <dbReference type="EMBL" id="KAL0913279.1"/>
    </source>
</evidence>
<evidence type="ECO:0000256" key="1">
    <source>
        <dbReference type="SAM" id="MobiDB-lite"/>
    </source>
</evidence>
<keyword evidence="3" id="KW-1185">Reference proteome</keyword>
<feature type="region of interest" description="Disordered" evidence="1">
    <location>
        <begin position="1"/>
        <end position="32"/>
    </location>
</feature>
<dbReference type="Proteomes" id="UP001552299">
    <property type="component" value="Unassembled WGS sequence"/>
</dbReference>
<reference evidence="2 3" key="1">
    <citation type="journal article" date="2024" name="Plant Biotechnol. J.">
        <title>Dendrobium thyrsiflorum genome and its molecular insights into genes involved in important horticultural traits.</title>
        <authorList>
            <person name="Chen B."/>
            <person name="Wang J.Y."/>
            <person name="Zheng P.J."/>
            <person name="Li K.L."/>
            <person name="Liang Y.M."/>
            <person name="Chen X.F."/>
            <person name="Zhang C."/>
            <person name="Zhao X."/>
            <person name="He X."/>
            <person name="Zhang G.Q."/>
            <person name="Liu Z.J."/>
            <person name="Xu Q."/>
        </authorList>
    </citation>
    <scope>NUCLEOTIDE SEQUENCE [LARGE SCALE GENOMIC DNA]</scope>
    <source>
        <strain evidence="2">GZMU011</strain>
    </source>
</reference>
<dbReference type="AlphaFoldDB" id="A0ABD0UKJ6"/>
<feature type="region of interest" description="Disordered" evidence="1">
    <location>
        <begin position="51"/>
        <end position="71"/>
    </location>
</feature>
<gene>
    <name evidence="2" type="ORF">M5K25_016726</name>
</gene>
<evidence type="ECO:0000313" key="3">
    <source>
        <dbReference type="Proteomes" id="UP001552299"/>
    </source>
</evidence>
<proteinExistence type="predicted"/>
<sequence>MLFSNSKLSKSESLTESGLRTKKVPSAKQPLASAKPCFSVPVAKLPILQEGFGEANPSESRHKNSKGQKQCTKIREAIVHRFDKKLEASIDSAD</sequence>
<name>A0ABD0UKJ6_DENTH</name>
<feature type="compositionally biased region" description="Low complexity" evidence="1">
    <location>
        <begin position="1"/>
        <end position="17"/>
    </location>
</feature>